<evidence type="ECO:0000313" key="3">
    <source>
        <dbReference type="Proteomes" id="UP000030747"/>
    </source>
</evidence>
<accession>U6L5Q1</accession>
<dbReference type="GeneID" id="25249321"/>
<dbReference type="VEuPathDB" id="ToxoDB:ETH_00000475"/>
<dbReference type="OMA" id="RECMTSE"/>
<keyword evidence="3" id="KW-1185">Reference proteome</keyword>
<dbReference type="Proteomes" id="UP000030747">
    <property type="component" value="Unassembled WGS sequence"/>
</dbReference>
<keyword evidence="1" id="KW-0732">Signal</keyword>
<dbReference type="RefSeq" id="XP_013236217.1">
    <property type="nucleotide sequence ID" value="XM_013380763.1"/>
</dbReference>
<dbReference type="VEuPathDB" id="ToxoDB:ETH2_1402600"/>
<evidence type="ECO:0000313" key="2">
    <source>
        <dbReference type="EMBL" id="CDJ45471.1"/>
    </source>
</evidence>
<reference evidence="2" key="2">
    <citation type="submission" date="2013-10" db="EMBL/GenBank/DDBJ databases">
        <authorList>
            <person name="Aslett M."/>
        </authorList>
    </citation>
    <scope>NUCLEOTIDE SEQUENCE [LARGE SCALE GENOMIC DNA]</scope>
    <source>
        <strain evidence="2">Houghton</strain>
    </source>
</reference>
<organism evidence="2 3">
    <name type="scientific">Eimeria tenella</name>
    <name type="common">Coccidian parasite</name>
    <dbReference type="NCBI Taxonomy" id="5802"/>
    <lineage>
        <taxon>Eukaryota</taxon>
        <taxon>Sar</taxon>
        <taxon>Alveolata</taxon>
        <taxon>Apicomplexa</taxon>
        <taxon>Conoidasida</taxon>
        <taxon>Coccidia</taxon>
        <taxon>Eucoccidiorida</taxon>
        <taxon>Eimeriorina</taxon>
        <taxon>Eimeriidae</taxon>
        <taxon>Eimeria</taxon>
    </lineage>
</organism>
<feature type="signal peptide" evidence="1">
    <location>
        <begin position="1"/>
        <end position="21"/>
    </location>
</feature>
<reference evidence="2" key="1">
    <citation type="submission" date="2013-10" db="EMBL/GenBank/DDBJ databases">
        <title>Genomic analysis of the causative agents of coccidiosis in chickens.</title>
        <authorList>
            <person name="Reid A.J."/>
            <person name="Blake D."/>
            <person name="Billington K."/>
            <person name="Browne H."/>
            <person name="Dunn M."/>
            <person name="Hung S."/>
            <person name="Kawahara F."/>
            <person name="Miranda-Saavedra D."/>
            <person name="Mourier T."/>
            <person name="Nagra H."/>
            <person name="Otto T.D."/>
            <person name="Rawlings N."/>
            <person name="Sanchez A."/>
            <person name="Sanders M."/>
            <person name="Subramaniam C."/>
            <person name="Tay Y."/>
            <person name="Dear P."/>
            <person name="Doerig C."/>
            <person name="Gruber A."/>
            <person name="Parkinson J."/>
            <person name="Shirley M."/>
            <person name="Wan K.L."/>
            <person name="Berriman M."/>
            <person name="Tomley F."/>
            <person name="Pain A."/>
        </authorList>
    </citation>
    <scope>NUCLEOTIDE SEQUENCE [LARGE SCALE GENOMIC DNA]</scope>
    <source>
        <strain evidence="2">Houghton</strain>
    </source>
</reference>
<sequence length="266" mass="30431">MALSQFLPVACAALCAWAAAAVEQPLVDDFSPTAMYVHDAIAAAEHFDPEHRRNAQEELLAAAEQTVANEDPVQKLVWRELFRFSSMVYEDVEAWAKMGNVDLEEHLQSLINAEHNPYEETEYSAAVRECMTSELRLDWQAARIEHVFEHALRTISVNEQQDLADLMEKYEPLARFLNELKEYFARRRGQAVLYHRKHLLEMLANHGDKAAPQLLLAAEDEIKEKTKLLLSRMERLESAAQQCYESGQLFKGAVTFIKGLHRVGYE</sequence>
<evidence type="ECO:0000256" key="1">
    <source>
        <dbReference type="SAM" id="SignalP"/>
    </source>
</evidence>
<proteinExistence type="predicted"/>
<feature type="chain" id="PRO_5004673609" evidence="1">
    <location>
        <begin position="22"/>
        <end position="266"/>
    </location>
</feature>
<name>U6L5Q1_EIMTE</name>
<dbReference type="OrthoDB" id="345783at2759"/>
<protein>
    <submittedName>
        <fullName evidence="2">Uncharacterized protein</fullName>
    </submittedName>
</protein>
<dbReference type="AlphaFoldDB" id="U6L5Q1"/>
<gene>
    <name evidence="2" type="ORF">ETH_00000475</name>
</gene>
<dbReference type="EMBL" id="HG678272">
    <property type="protein sequence ID" value="CDJ45471.1"/>
    <property type="molecule type" value="Genomic_DNA"/>
</dbReference>